<sequence length="136" mass="15775">MSKKKVDKTYYLNENTIAYIKEYAEENGIKPSHALERIIVEHQNQNHDLLEQIKGAVKEVVHEDLGRIRAGTNLADKHTRMLLQFANHYFAVNKFKDLATTNQYKSRGIVQAEEFVKDEISNARMKKIERQQGTSN</sequence>
<protein>
    <submittedName>
        <fullName evidence="1">Uncharacterized protein</fullName>
    </submittedName>
</protein>
<comment type="caution">
    <text evidence="1">The sequence shown here is derived from an EMBL/GenBank/DDBJ whole genome shotgun (WGS) entry which is preliminary data.</text>
</comment>
<dbReference type="EMBL" id="SZOM01000022">
    <property type="protein sequence ID" value="TKH19164.1"/>
    <property type="molecule type" value="Genomic_DNA"/>
</dbReference>
<name>A0A4U2N752_9BACI</name>
<dbReference type="AlphaFoldDB" id="A0A4U2N752"/>
<gene>
    <name evidence="1" type="ORF">FC694_02410</name>
</gene>
<dbReference type="Proteomes" id="UP000306037">
    <property type="component" value="Unassembled WGS sequence"/>
</dbReference>
<evidence type="ECO:0000313" key="2">
    <source>
        <dbReference type="Proteomes" id="UP000306037"/>
    </source>
</evidence>
<organism evidence="1 2">
    <name type="scientific">Bacillus wiedmannii</name>
    <dbReference type="NCBI Taxonomy" id="1890302"/>
    <lineage>
        <taxon>Bacteria</taxon>
        <taxon>Bacillati</taxon>
        <taxon>Bacillota</taxon>
        <taxon>Bacilli</taxon>
        <taxon>Bacillales</taxon>
        <taxon>Bacillaceae</taxon>
        <taxon>Bacillus</taxon>
        <taxon>Bacillus cereus group</taxon>
    </lineage>
</organism>
<reference evidence="1 2" key="1">
    <citation type="journal article" date="2019" name="Environ. Microbiol.">
        <title>An active ?-lactamase is a part of an orchestrated cell wall stress resistance network of Bacillus subtilis and related rhizosphere species.</title>
        <authorList>
            <person name="Bucher T."/>
            <person name="Keren-Paz A."/>
            <person name="Hausser J."/>
            <person name="Olender T."/>
            <person name="Cytryn E."/>
            <person name="Kolodkin-Gal I."/>
        </authorList>
    </citation>
    <scope>NUCLEOTIDE SEQUENCE [LARGE SCALE GENOMIC DNA]</scope>
    <source>
        <strain evidence="1 2">I71</strain>
    </source>
</reference>
<proteinExistence type="predicted"/>
<accession>A0A4U2N752</accession>
<evidence type="ECO:0000313" key="1">
    <source>
        <dbReference type="EMBL" id="TKH19164.1"/>
    </source>
</evidence>
<dbReference type="RefSeq" id="WP_137050838.1">
    <property type="nucleotide sequence ID" value="NZ_SZOM01000022.1"/>
</dbReference>